<dbReference type="InParanoid" id="F4RI39"/>
<gene>
    <name evidence="2" type="ORF">MELLADRAFT_62237</name>
</gene>
<protein>
    <submittedName>
        <fullName evidence="2">Uncharacterized protein</fullName>
    </submittedName>
</protein>
<keyword evidence="3" id="KW-1185">Reference proteome</keyword>
<dbReference type="RefSeq" id="XP_007408791.1">
    <property type="nucleotide sequence ID" value="XM_007408729.1"/>
</dbReference>
<name>F4RI39_MELLP</name>
<accession>F4RI39</accession>
<dbReference type="EMBL" id="GL883102">
    <property type="protein sequence ID" value="EGG08026.1"/>
    <property type="molecule type" value="Genomic_DNA"/>
</dbReference>
<reference evidence="3" key="1">
    <citation type="journal article" date="2011" name="Proc. Natl. Acad. Sci. U.S.A.">
        <title>Obligate biotrophy features unraveled by the genomic analysis of rust fungi.</title>
        <authorList>
            <person name="Duplessis S."/>
            <person name="Cuomo C.A."/>
            <person name="Lin Y.-C."/>
            <person name="Aerts A."/>
            <person name="Tisserant E."/>
            <person name="Veneault-Fourrey C."/>
            <person name="Joly D.L."/>
            <person name="Hacquard S."/>
            <person name="Amselem J."/>
            <person name="Cantarel B.L."/>
            <person name="Chiu R."/>
            <person name="Coutinho P.M."/>
            <person name="Feau N."/>
            <person name="Field M."/>
            <person name="Frey P."/>
            <person name="Gelhaye E."/>
            <person name="Goldberg J."/>
            <person name="Grabherr M.G."/>
            <person name="Kodira C.D."/>
            <person name="Kohler A."/>
            <person name="Kuees U."/>
            <person name="Lindquist E.A."/>
            <person name="Lucas S.M."/>
            <person name="Mago R."/>
            <person name="Mauceli E."/>
            <person name="Morin E."/>
            <person name="Murat C."/>
            <person name="Pangilinan J.L."/>
            <person name="Park R."/>
            <person name="Pearson M."/>
            <person name="Quesneville H."/>
            <person name="Rouhier N."/>
            <person name="Sakthikumar S."/>
            <person name="Salamov A.A."/>
            <person name="Schmutz J."/>
            <person name="Selles B."/>
            <person name="Shapiro H."/>
            <person name="Tanguay P."/>
            <person name="Tuskan G.A."/>
            <person name="Henrissat B."/>
            <person name="Van de Peer Y."/>
            <person name="Rouze P."/>
            <person name="Ellis J.G."/>
            <person name="Dodds P.N."/>
            <person name="Schein J.E."/>
            <person name="Zhong S."/>
            <person name="Hamelin R.C."/>
            <person name="Grigoriev I.V."/>
            <person name="Szabo L.J."/>
            <person name="Martin F."/>
        </authorList>
    </citation>
    <scope>NUCLEOTIDE SEQUENCE [LARGE SCALE GENOMIC DNA]</scope>
    <source>
        <strain evidence="3">98AG31 / pathotype 3-4-7</strain>
    </source>
</reference>
<feature type="region of interest" description="Disordered" evidence="1">
    <location>
        <begin position="366"/>
        <end position="391"/>
    </location>
</feature>
<dbReference type="Proteomes" id="UP000001072">
    <property type="component" value="Unassembled WGS sequence"/>
</dbReference>
<dbReference type="VEuPathDB" id="FungiDB:MELLADRAFT_62237"/>
<proteinExistence type="predicted"/>
<evidence type="ECO:0000256" key="1">
    <source>
        <dbReference type="SAM" id="MobiDB-lite"/>
    </source>
</evidence>
<dbReference type="HOGENOM" id="CLU_334959_0_0_1"/>
<evidence type="ECO:0000313" key="2">
    <source>
        <dbReference type="EMBL" id="EGG08026.1"/>
    </source>
</evidence>
<sequence>MATRRIKLITAASISYLSFYIVRGLEHQVEDPFENTSFDSLYTQIFNWGNDKTCPTIDVEGHGIQDLGHLHPESDIHTHQGKHEHIYGEEIGSKLQFQYNYLQDKSSMHTTLWNTNQDPVHHINNHHRIEESDPVTNRMSQVRIQGAPLAEMTINKEPHTWYQHHPSINNPYTAPFHFSHTPEDTDTGHNPSANSLNPSHIYPSLPFPLNVDLVDDLSSIPTCTNGNDIFQGLEEHQKQTSLNTIPMYPHENPETFPNQQLLDHMMKFSHSSDPEFNFMEEETPEGAFKFSSDTITSHNYNIIDSSSGHNHRGIAGNSFSSSLLVNLQRQCFPRMENALEENKMPRGISIHSDSVADIPEIGGGERSAHTGVDGSMSDYTSLNSNEREKPTMSTELWNMKTNLDLSFPNDKMPHHLIRNILRRIPGSLRELGSTQLRMYGDLVSINDKWFLDWKKRFKVSVENLDFTGGVLTDMRKNLEHAGRKVNSAVVMVFLGFIAFVDAPENPESDCYNLFKKSLHWIQGYIDGFSIFDTQKIQDIIGSETDIKRYNRISPFRVLHELLFLKSPRDFKLYVYYQVWKEWRDEKVLSLSIIPYGLLNTKLRIWMHKGCGRDQSYVDRNEAYLPTTSVTPKLSEIATSRQTLLNQGRSCVRFILNIEQELRVYFKQLRSSLLTKVSDKKPSLGPSEIKYYISRVENAISNLKLRLVPSLFGVVKIVLEKETGSSEFLHIILRDVWDFLQIQFSILTKVDFDTLFVGSAKMSHASSNICQESQYMMEIFKKNSSVLKIIKVEPTIWDLLKRWPKPSSIKDHVRHLDEVLETCIPEQFPLWLKENGFNLSKQEMEA</sequence>
<organism evidence="3">
    <name type="scientific">Melampsora larici-populina (strain 98AG31 / pathotype 3-4-7)</name>
    <name type="common">Poplar leaf rust fungus</name>
    <dbReference type="NCBI Taxonomy" id="747676"/>
    <lineage>
        <taxon>Eukaryota</taxon>
        <taxon>Fungi</taxon>
        <taxon>Dikarya</taxon>
        <taxon>Basidiomycota</taxon>
        <taxon>Pucciniomycotina</taxon>
        <taxon>Pucciniomycetes</taxon>
        <taxon>Pucciniales</taxon>
        <taxon>Melampsoraceae</taxon>
        <taxon>Melampsora</taxon>
    </lineage>
</organism>
<dbReference type="GeneID" id="18929867"/>
<evidence type="ECO:0000313" key="3">
    <source>
        <dbReference type="Proteomes" id="UP000001072"/>
    </source>
</evidence>
<dbReference type="KEGG" id="mlr:MELLADRAFT_62237"/>
<dbReference type="AlphaFoldDB" id="F4RI39"/>